<proteinExistence type="predicted"/>
<reference evidence="1" key="1">
    <citation type="submission" date="2018-10" db="EMBL/GenBank/DDBJ databases">
        <title>Hidden diversity of soil giant viruses.</title>
        <authorList>
            <person name="Schulz F."/>
            <person name="Alteio L."/>
            <person name="Goudeau D."/>
            <person name="Ryan E.M."/>
            <person name="Malmstrom R.R."/>
            <person name="Blanchard J."/>
            <person name="Woyke T."/>
        </authorList>
    </citation>
    <scope>NUCLEOTIDE SEQUENCE</scope>
    <source>
        <strain evidence="1">FNV1</strain>
    </source>
</reference>
<sequence>MTDEFAPKDIAIKLFSSEPGEPSSVQFCLDEADNEYVFQILLNIFIEGLVYKKWIDLSVNPFSLLVDEDKFIKIKQYFRSIGFDVNYSAKEFNEYIGLTDEDYKNRYANIILEGDGENTSYTYGINLNFNSKNDDKIINDHVFLHKYIATFIDGDSSAELLYCISFSYYTA</sequence>
<organism evidence="1">
    <name type="scientific">Faunusvirus sp</name>
    <dbReference type="NCBI Taxonomy" id="2487766"/>
    <lineage>
        <taxon>Viruses</taxon>
        <taxon>Varidnaviria</taxon>
        <taxon>Bamfordvirae</taxon>
        <taxon>Nucleocytoviricota</taxon>
        <taxon>Megaviricetes</taxon>
        <taxon>Imitervirales</taxon>
        <taxon>Mimiviridae</taxon>
    </lineage>
</organism>
<dbReference type="EMBL" id="MK072143">
    <property type="protein sequence ID" value="AYV79394.1"/>
    <property type="molecule type" value="Genomic_DNA"/>
</dbReference>
<name>A0A3G4ZYK0_9VIRU</name>
<protein>
    <submittedName>
        <fullName evidence="1">Uncharacterized protein</fullName>
    </submittedName>
</protein>
<evidence type="ECO:0000313" key="1">
    <source>
        <dbReference type="EMBL" id="AYV79394.1"/>
    </source>
</evidence>
<gene>
    <name evidence="1" type="ORF">Faunusvirus12_7</name>
</gene>
<accession>A0A3G4ZYK0</accession>